<dbReference type="Gene3D" id="3.10.129.10">
    <property type="entry name" value="Hotdog Thioesterase"/>
    <property type="match status" value="2"/>
</dbReference>
<dbReference type="InterPro" id="IPR002539">
    <property type="entry name" value="MaoC-like_dom"/>
</dbReference>
<feature type="compositionally biased region" description="Pro residues" evidence="1">
    <location>
        <begin position="160"/>
        <end position="174"/>
    </location>
</feature>
<dbReference type="PATRIC" id="fig|270351.10.peg.6994"/>
<dbReference type="GO" id="GO:0003857">
    <property type="term" value="F:(3S)-3-hydroxyacyl-CoA dehydrogenase (NAD+) activity"/>
    <property type="evidence" value="ECO:0007669"/>
    <property type="project" value="TreeGrafter"/>
</dbReference>
<protein>
    <submittedName>
        <fullName evidence="4">3-Alpha,7-alpha,12-alpha-trihydroxy-5-beta-cholest-24-enoyl-CoA hydratase</fullName>
    </submittedName>
</protein>
<evidence type="ECO:0000313" key="5">
    <source>
        <dbReference type="Proteomes" id="UP000061432"/>
    </source>
</evidence>
<dbReference type="Pfam" id="PF22622">
    <property type="entry name" value="MFE-2_hydrat-2_N"/>
    <property type="match status" value="1"/>
</dbReference>
<sequence length="297" mass="32339">MTGHLDMAFTYESLMSHHIPEVRQRLSKRDSVLYALSVGFGQDPLDTSQLEFVDAHRHLKAVPMMSVVLAHPGFWMADPATGIDAVRVVHGEQRIAMHRPLPVEGEVIGTTRITGLVDKGEGRGALMYSEKVVRDAETGTLLATTKSTTFLRGNGGFGGPPGPVAEPHSPPETPPDSVVEMPTRPEQALYYRLNGDDNPLHADPAVAARAGFPRPILHGLCTLGIVGHALLRVLGDYDSARFRELAMRFSAPVYPGETVRVEIWRDGSFRARVPERDVVVINNGRAVFAAPEEGAAR</sequence>
<dbReference type="GO" id="GO:0006635">
    <property type="term" value="P:fatty acid beta-oxidation"/>
    <property type="evidence" value="ECO:0007669"/>
    <property type="project" value="TreeGrafter"/>
</dbReference>
<name>A0A0C6FS40_9HYPH</name>
<evidence type="ECO:0000259" key="3">
    <source>
        <dbReference type="Pfam" id="PF22622"/>
    </source>
</evidence>
<dbReference type="GO" id="GO:0044594">
    <property type="term" value="F:17-beta-hydroxysteroid dehydrogenase (NAD+) activity"/>
    <property type="evidence" value="ECO:0007669"/>
    <property type="project" value="TreeGrafter"/>
</dbReference>
<reference evidence="4 5" key="1">
    <citation type="journal article" date="2015" name="Genome Announc.">
        <title>Complete Genome Sequence of Methylobacterium aquaticum Strain 22A, Isolated from Racomitrium japonicum Moss.</title>
        <authorList>
            <person name="Tani A."/>
            <person name="Ogura Y."/>
            <person name="Hayashi T."/>
            <person name="Kimbara K."/>
        </authorList>
    </citation>
    <scope>NUCLEOTIDE SEQUENCE [LARGE SCALE GENOMIC DNA]</scope>
    <source>
        <strain evidence="4 5">MA-22A</strain>
        <plasmid evidence="5">Plasmid pMaq22A_2p DNA</plasmid>
    </source>
</reference>
<dbReference type="Pfam" id="PF01575">
    <property type="entry name" value="MaoC_dehydratas"/>
    <property type="match status" value="1"/>
</dbReference>
<evidence type="ECO:0000259" key="2">
    <source>
        <dbReference type="Pfam" id="PF01575"/>
    </source>
</evidence>
<dbReference type="CDD" id="cd03448">
    <property type="entry name" value="HDE_HSD"/>
    <property type="match status" value="1"/>
</dbReference>
<accession>A0A0C6FS40</accession>
<organism evidence="4 5">
    <name type="scientific">Methylobacterium aquaticum</name>
    <dbReference type="NCBI Taxonomy" id="270351"/>
    <lineage>
        <taxon>Bacteria</taxon>
        <taxon>Pseudomonadati</taxon>
        <taxon>Pseudomonadota</taxon>
        <taxon>Alphaproteobacteria</taxon>
        <taxon>Hyphomicrobiales</taxon>
        <taxon>Methylobacteriaceae</taxon>
        <taxon>Methylobacterium</taxon>
    </lineage>
</organism>
<gene>
    <name evidence="4" type="ORF">Maq22A_2p40330</name>
</gene>
<dbReference type="InterPro" id="IPR054357">
    <property type="entry name" value="MFE-2_N"/>
</dbReference>
<dbReference type="SUPFAM" id="SSF54637">
    <property type="entry name" value="Thioesterase/thiol ester dehydrase-isomerase"/>
    <property type="match status" value="2"/>
</dbReference>
<feature type="domain" description="MaoC-like" evidence="2">
    <location>
        <begin position="170"/>
        <end position="268"/>
    </location>
</feature>
<keyword evidence="4" id="KW-0614">Plasmid</keyword>
<dbReference type="PANTHER" id="PTHR13078">
    <property type="entry name" value="PEROXISOMAL MULTIFUNCTIONAL ENZYME TYPE 2-RELATED"/>
    <property type="match status" value="1"/>
</dbReference>
<dbReference type="PANTHER" id="PTHR13078:SF56">
    <property type="entry name" value="PEROXISOMAL MULTIFUNCTIONAL ENZYME TYPE 2"/>
    <property type="match status" value="1"/>
</dbReference>
<dbReference type="AlphaFoldDB" id="A0A0C6FS40"/>
<evidence type="ECO:0000313" key="4">
    <source>
        <dbReference type="EMBL" id="BAQ49867.1"/>
    </source>
</evidence>
<dbReference type="GO" id="GO:0004300">
    <property type="term" value="F:enoyl-CoA hydratase activity"/>
    <property type="evidence" value="ECO:0007669"/>
    <property type="project" value="TreeGrafter"/>
</dbReference>
<reference evidence="5" key="2">
    <citation type="submission" date="2015-01" db="EMBL/GenBank/DDBJ databases">
        <title>Complete genome sequence of Methylobacterium aquaticum strain 22A.</title>
        <authorList>
            <person name="Tani A."/>
            <person name="Ogura Y."/>
            <person name="Hayashi T."/>
        </authorList>
    </citation>
    <scope>NUCLEOTIDE SEQUENCE [LARGE SCALE GENOMIC DNA]</scope>
    <source>
        <strain evidence="5">MA-22A</strain>
        <plasmid evidence="5">Plasmid pMaq22A_2p DNA</plasmid>
    </source>
</reference>
<proteinExistence type="predicted"/>
<dbReference type="InterPro" id="IPR029069">
    <property type="entry name" value="HotDog_dom_sf"/>
</dbReference>
<feature type="region of interest" description="Disordered" evidence="1">
    <location>
        <begin position="150"/>
        <end position="180"/>
    </location>
</feature>
<dbReference type="KEGG" id="maqu:Maq22A_2p40330"/>
<dbReference type="EMBL" id="AP014706">
    <property type="protein sequence ID" value="BAQ49867.1"/>
    <property type="molecule type" value="Genomic_DNA"/>
</dbReference>
<dbReference type="Proteomes" id="UP000061432">
    <property type="component" value="Plasmid pMaq22A_2p"/>
</dbReference>
<geneLocation type="plasmid" evidence="5">
    <name>pMaq22A_2p DNA</name>
</geneLocation>
<feature type="domain" description="Peroxisomal multifunctional enzyme type 2-like N-terminal" evidence="3">
    <location>
        <begin position="27"/>
        <end position="153"/>
    </location>
</feature>
<evidence type="ECO:0000256" key="1">
    <source>
        <dbReference type="SAM" id="MobiDB-lite"/>
    </source>
</evidence>